<comment type="caution">
    <text evidence="8">The sequence shown here is derived from an EMBL/GenBank/DDBJ whole genome shotgun (WGS) entry which is preliminary data.</text>
</comment>
<sequence>MNIKIAIADDQKLFRKGITALIKSFEHMQVVFEAENGLELLALCESSANKPDIILLDLSMPEMNGLDALKLLKEKYPLIRVIILSSHEVESFILATIQAGANGYLAKNAEPEEVEQAIREVYKNDFYFTLPMLEIMRKGLVKKANIIKLDDQDNLTNREKEVLSLICKQMNSNEIADKLFLSNRTVEGHRNNLLLKTKSRNTAGLVLYALKHKLFDLDTLSN</sequence>
<keyword evidence="9" id="KW-1185">Reference proteome</keyword>
<keyword evidence="3" id="KW-0238">DNA-binding</keyword>
<evidence type="ECO:0000256" key="3">
    <source>
        <dbReference type="ARBA" id="ARBA00023125"/>
    </source>
</evidence>
<dbReference type="SMART" id="SM00448">
    <property type="entry name" value="REC"/>
    <property type="match status" value="1"/>
</dbReference>
<dbReference type="PANTHER" id="PTHR43214:SF41">
    <property type="entry name" value="NITRATE_NITRITE RESPONSE REGULATOR PROTEIN NARP"/>
    <property type="match status" value="1"/>
</dbReference>
<gene>
    <name evidence="8" type="ORF">FA045_08465</name>
</gene>
<dbReference type="GO" id="GO:0003677">
    <property type="term" value="F:DNA binding"/>
    <property type="evidence" value="ECO:0007669"/>
    <property type="project" value="UniProtKB-KW"/>
</dbReference>
<dbReference type="InterPro" id="IPR000792">
    <property type="entry name" value="Tscrpt_reg_LuxR_C"/>
</dbReference>
<dbReference type="InterPro" id="IPR039420">
    <property type="entry name" value="WalR-like"/>
</dbReference>
<protein>
    <submittedName>
        <fullName evidence="8">Response regulator transcription factor</fullName>
    </submittedName>
</protein>
<dbReference type="Proteomes" id="UP000310477">
    <property type="component" value="Unassembled WGS sequence"/>
</dbReference>
<feature type="domain" description="Response regulatory" evidence="7">
    <location>
        <begin position="4"/>
        <end position="122"/>
    </location>
</feature>
<dbReference type="InterPro" id="IPR011006">
    <property type="entry name" value="CheY-like_superfamily"/>
</dbReference>
<name>A0A4U1C949_9SPHI</name>
<dbReference type="SUPFAM" id="SSF52172">
    <property type="entry name" value="CheY-like"/>
    <property type="match status" value="1"/>
</dbReference>
<evidence type="ECO:0000256" key="5">
    <source>
        <dbReference type="PROSITE-ProRule" id="PRU00169"/>
    </source>
</evidence>
<dbReference type="OrthoDB" id="9797341at2"/>
<proteinExistence type="predicted"/>
<evidence type="ECO:0000313" key="9">
    <source>
        <dbReference type="Proteomes" id="UP000310477"/>
    </source>
</evidence>
<keyword evidence="2" id="KW-0805">Transcription regulation</keyword>
<dbReference type="GO" id="GO:0006355">
    <property type="term" value="P:regulation of DNA-templated transcription"/>
    <property type="evidence" value="ECO:0007669"/>
    <property type="project" value="InterPro"/>
</dbReference>
<keyword evidence="1 5" id="KW-0597">Phosphoprotein</keyword>
<dbReference type="SUPFAM" id="SSF46894">
    <property type="entry name" value="C-terminal effector domain of the bipartite response regulators"/>
    <property type="match status" value="1"/>
</dbReference>
<dbReference type="CDD" id="cd06170">
    <property type="entry name" value="LuxR_C_like"/>
    <property type="match status" value="1"/>
</dbReference>
<keyword evidence="4" id="KW-0804">Transcription</keyword>
<dbReference type="Pfam" id="PF00196">
    <property type="entry name" value="GerE"/>
    <property type="match status" value="1"/>
</dbReference>
<dbReference type="SMART" id="SM00421">
    <property type="entry name" value="HTH_LUXR"/>
    <property type="match status" value="1"/>
</dbReference>
<feature type="domain" description="HTH luxR-type" evidence="6">
    <location>
        <begin position="148"/>
        <end position="213"/>
    </location>
</feature>
<evidence type="ECO:0000259" key="7">
    <source>
        <dbReference type="PROSITE" id="PS50110"/>
    </source>
</evidence>
<accession>A0A4U1C949</accession>
<reference evidence="8 9" key="1">
    <citation type="submission" date="2019-04" db="EMBL/GenBank/DDBJ databases">
        <title>Pedobacter sp. AR-2-6 sp. nov., isolated from Arctic soil.</title>
        <authorList>
            <person name="Dahal R.H."/>
            <person name="Kim D.-U."/>
        </authorList>
    </citation>
    <scope>NUCLEOTIDE SEQUENCE [LARGE SCALE GENOMIC DNA]</scope>
    <source>
        <strain evidence="8 9">AR-2-6</strain>
    </source>
</reference>
<dbReference type="PROSITE" id="PS50043">
    <property type="entry name" value="HTH_LUXR_2"/>
    <property type="match status" value="1"/>
</dbReference>
<dbReference type="GO" id="GO:0000160">
    <property type="term" value="P:phosphorelay signal transduction system"/>
    <property type="evidence" value="ECO:0007669"/>
    <property type="project" value="InterPro"/>
</dbReference>
<evidence type="ECO:0000313" key="8">
    <source>
        <dbReference type="EMBL" id="TKC01266.1"/>
    </source>
</evidence>
<evidence type="ECO:0000256" key="1">
    <source>
        <dbReference type="ARBA" id="ARBA00022553"/>
    </source>
</evidence>
<evidence type="ECO:0000256" key="4">
    <source>
        <dbReference type="ARBA" id="ARBA00023163"/>
    </source>
</evidence>
<evidence type="ECO:0000256" key="2">
    <source>
        <dbReference type="ARBA" id="ARBA00023015"/>
    </source>
</evidence>
<dbReference type="Gene3D" id="3.40.50.2300">
    <property type="match status" value="1"/>
</dbReference>
<dbReference type="CDD" id="cd17535">
    <property type="entry name" value="REC_NarL-like"/>
    <property type="match status" value="1"/>
</dbReference>
<evidence type="ECO:0000259" key="6">
    <source>
        <dbReference type="PROSITE" id="PS50043"/>
    </source>
</evidence>
<dbReference type="InterPro" id="IPR001789">
    <property type="entry name" value="Sig_transdc_resp-reg_receiver"/>
</dbReference>
<dbReference type="InterPro" id="IPR058245">
    <property type="entry name" value="NreC/VraR/RcsB-like_REC"/>
</dbReference>
<dbReference type="PANTHER" id="PTHR43214">
    <property type="entry name" value="TWO-COMPONENT RESPONSE REGULATOR"/>
    <property type="match status" value="1"/>
</dbReference>
<dbReference type="RefSeq" id="WP_136876486.1">
    <property type="nucleotide sequence ID" value="NZ_SWBO01000004.1"/>
</dbReference>
<feature type="modified residue" description="4-aspartylphosphate" evidence="5">
    <location>
        <position position="57"/>
    </location>
</feature>
<dbReference type="PROSITE" id="PS50110">
    <property type="entry name" value="RESPONSE_REGULATORY"/>
    <property type="match status" value="1"/>
</dbReference>
<dbReference type="PRINTS" id="PR00038">
    <property type="entry name" value="HTHLUXR"/>
</dbReference>
<dbReference type="EMBL" id="SWBO01000004">
    <property type="protein sequence ID" value="TKC01266.1"/>
    <property type="molecule type" value="Genomic_DNA"/>
</dbReference>
<dbReference type="Pfam" id="PF00072">
    <property type="entry name" value="Response_reg"/>
    <property type="match status" value="1"/>
</dbReference>
<organism evidence="8 9">
    <name type="scientific">Pedobacter cryotolerans</name>
    <dbReference type="NCBI Taxonomy" id="2571270"/>
    <lineage>
        <taxon>Bacteria</taxon>
        <taxon>Pseudomonadati</taxon>
        <taxon>Bacteroidota</taxon>
        <taxon>Sphingobacteriia</taxon>
        <taxon>Sphingobacteriales</taxon>
        <taxon>Sphingobacteriaceae</taxon>
        <taxon>Pedobacter</taxon>
    </lineage>
</organism>
<dbReference type="AlphaFoldDB" id="A0A4U1C949"/>
<dbReference type="InterPro" id="IPR016032">
    <property type="entry name" value="Sig_transdc_resp-reg_C-effctor"/>
</dbReference>